<gene>
    <name evidence="2" type="ORF">LTR97_012432</name>
</gene>
<protein>
    <recommendedName>
        <fullName evidence="4">Myb-like domain-containing protein</fullName>
    </recommendedName>
</protein>
<dbReference type="Proteomes" id="UP001310594">
    <property type="component" value="Unassembled WGS sequence"/>
</dbReference>
<dbReference type="EMBL" id="JAVRQU010000026">
    <property type="protein sequence ID" value="KAK5690244.1"/>
    <property type="molecule type" value="Genomic_DNA"/>
</dbReference>
<evidence type="ECO:0008006" key="4">
    <source>
        <dbReference type="Google" id="ProtNLM"/>
    </source>
</evidence>
<sequence length="387" mass="43482">MSSGQGYTSLPGTIDPQQMCGDAASGVVSTEWYAPSSSVCLPLLGYALASSTASPMSTIKIEPGTDYAQYIYNDQYITPYPSSTVESQPWPAYSRASVPDISGSSYMFQQQHTHPLYTQHQQFPAHFKDPTRPRSSPSTFGPSADTVAWPTTSSGLGIEYTSTAGQPTPPVSYAFPPTVFQYPLGEQYANSTASPPEIRHPQPRRSYTTIAPTPISLVSVKRQRDDDERTESSSSTKRRKRTSSVASADMTEDDRFLVQLKEDESLPWKDIAIRFQKDKGKSFQVAALQMRYKRLREKYRVWEEQDLSALKLAHEYWDKYKWEIISSKMVDFNINERWPARHCARKWQELDAMAVAQPTTSMGMTPGVSQFSSPTDANLHFAFMPIQ</sequence>
<name>A0AAN7ZKN6_9PEZI</name>
<reference evidence="2" key="1">
    <citation type="submission" date="2023-08" db="EMBL/GenBank/DDBJ databases">
        <title>Black Yeasts Isolated from many extreme environments.</title>
        <authorList>
            <person name="Coleine C."/>
            <person name="Stajich J.E."/>
            <person name="Selbmann L."/>
        </authorList>
    </citation>
    <scope>NUCLEOTIDE SEQUENCE</scope>
    <source>
        <strain evidence="2">CCFEE 5810</strain>
    </source>
</reference>
<dbReference type="AlphaFoldDB" id="A0AAN7ZKN6"/>
<accession>A0AAN7ZKN6</accession>
<proteinExistence type="predicted"/>
<feature type="region of interest" description="Disordered" evidence="1">
    <location>
        <begin position="126"/>
        <end position="148"/>
    </location>
</feature>
<comment type="caution">
    <text evidence="2">The sequence shown here is derived from an EMBL/GenBank/DDBJ whole genome shotgun (WGS) entry which is preliminary data.</text>
</comment>
<feature type="region of interest" description="Disordered" evidence="1">
    <location>
        <begin position="188"/>
        <end position="247"/>
    </location>
</feature>
<evidence type="ECO:0000256" key="1">
    <source>
        <dbReference type="SAM" id="MobiDB-lite"/>
    </source>
</evidence>
<evidence type="ECO:0000313" key="3">
    <source>
        <dbReference type="Proteomes" id="UP001310594"/>
    </source>
</evidence>
<organism evidence="2 3">
    <name type="scientific">Elasticomyces elasticus</name>
    <dbReference type="NCBI Taxonomy" id="574655"/>
    <lineage>
        <taxon>Eukaryota</taxon>
        <taxon>Fungi</taxon>
        <taxon>Dikarya</taxon>
        <taxon>Ascomycota</taxon>
        <taxon>Pezizomycotina</taxon>
        <taxon>Dothideomycetes</taxon>
        <taxon>Dothideomycetidae</taxon>
        <taxon>Mycosphaerellales</taxon>
        <taxon>Teratosphaeriaceae</taxon>
        <taxon>Elasticomyces</taxon>
    </lineage>
</organism>
<feature type="compositionally biased region" description="Basic and acidic residues" evidence="1">
    <location>
        <begin position="222"/>
        <end position="231"/>
    </location>
</feature>
<evidence type="ECO:0000313" key="2">
    <source>
        <dbReference type="EMBL" id="KAK5690244.1"/>
    </source>
</evidence>